<feature type="non-terminal residue" evidence="6">
    <location>
        <position position="236"/>
    </location>
</feature>
<dbReference type="InterPro" id="IPR050778">
    <property type="entry name" value="Cueball_EGF_LRP_Nidogen"/>
</dbReference>
<dbReference type="PROSITE" id="PS51120">
    <property type="entry name" value="LDLRB"/>
    <property type="match status" value="1"/>
</dbReference>
<keyword evidence="7" id="KW-1185">Reference proteome</keyword>
<evidence type="ECO:0000256" key="3">
    <source>
        <dbReference type="ARBA" id="ARBA00022737"/>
    </source>
</evidence>
<sequence length="236" mass="27445">MYWTDWGKFPRIERAYMNGENRMDLVNHTLRWPNGLTIDHVYNKLYWADAYEDNIEAMDLTTLQRKVILNQKLLIFGFLFGLSTKVNHPFGLTLLNEHIYWTDWQTDAVYRAGVNTGANVVLMTANLGKPMDIHAYSAIPKQQQRLHYTFSFPRKGSNFTCIPSRSCPQIDAPPQCPPGYNEVRENSTCGLYCRDIVGYTWRCPCNDWMSCAVKERYLWGCASGYYSSFRVRECSQ</sequence>
<reference evidence="6" key="1">
    <citation type="submission" date="2020-04" db="EMBL/GenBank/DDBJ databases">
        <authorList>
            <person name="Alioto T."/>
            <person name="Alioto T."/>
            <person name="Gomez Garrido J."/>
        </authorList>
    </citation>
    <scope>NUCLEOTIDE SEQUENCE</scope>
    <source>
        <strain evidence="6">A484AB</strain>
    </source>
</reference>
<dbReference type="PANTHER" id="PTHR46513">
    <property type="entry name" value="VITELLOGENIN RECEPTOR-LIKE PROTEIN-RELATED-RELATED"/>
    <property type="match status" value="1"/>
</dbReference>
<accession>A0A6S7K2P2</accession>
<dbReference type="Proteomes" id="UP001152795">
    <property type="component" value="Unassembled WGS sequence"/>
</dbReference>
<dbReference type="OrthoDB" id="6375837at2759"/>
<keyword evidence="2" id="KW-0732">Signal</keyword>
<comment type="caution">
    <text evidence="6">The sequence shown here is derived from an EMBL/GenBank/DDBJ whole genome shotgun (WGS) entry which is preliminary data.</text>
</comment>
<evidence type="ECO:0000256" key="4">
    <source>
        <dbReference type="ARBA" id="ARBA00023157"/>
    </source>
</evidence>
<evidence type="ECO:0000256" key="1">
    <source>
        <dbReference type="ARBA" id="ARBA00022536"/>
    </source>
</evidence>
<proteinExistence type="predicted"/>
<name>A0A6S7K2P2_PARCT</name>
<organism evidence="6 7">
    <name type="scientific">Paramuricea clavata</name>
    <name type="common">Red gorgonian</name>
    <name type="synonym">Violescent sea-whip</name>
    <dbReference type="NCBI Taxonomy" id="317549"/>
    <lineage>
        <taxon>Eukaryota</taxon>
        <taxon>Metazoa</taxon>
        <taxon>Cnidaria</taxon>
        <taxon>Anthozoa</taxon>
        <taxon>Octocorallia</taxon>
        <taxon>Malacalcyonacea</taxon>
        <taxon>Plexauridae</taxon>
        <taxon>Paramuricea</taxon>
    </lineage>
</organism>
<dbReference type="GO" id="GO:0042813">
    <property type="term" value="F:Wnt receptor activity"/>
    <property type="evidence" value="ECO:0007669"/>
    <property type="project" value="TreeGrafter"/>
</dbReference>
<gene>
    <name evidence="6" type="ORF">PACLA_8A057173</name>
</gene>
<evidence type="ECO:0000313" key="6">
    <source>
        <dbReference type="EMBL" id="CAB4037661.1"/>
    </source>
</evidence>
<keyword evidence="5" id="KW-0325">Glycoprotein</keyword>
<dbReference type="PANTHER" id="PTHR46513:SF13">
    <property type="entry name" value="EGF-LIKE DOMAIN-CONTAINING PROTEIN"/>
    <property type="match status" value="1"/>
</dbReference>
<dbReference type="FunFam" id="2.120.10.30:FF:000241">
    <property type="entry name" value="Low-density lipoprotein receptor-related protein 6"/>
    <property type="match status" value="1"/>
</dbReference>
<protein>
    <submittedName>
        <fullName evidence="6">Low-density lipo receptor-related 4 isoform X1</fullName>
    </submittedName>
</protein>
<dbReference type="GO" id="GO:0017147">
    <property type="term" value="F:Wnt-protein binding"/>
    <property type="evidence" value="ECO:0007669"/>
    <property type="project" value="TreeGrafter"/>
</dbReference>
<evidence type="ECO:0000256" key="2">
    <source>
        <dbReference type="ARBA" id="ARBA00022729"/>
    </source>
</evidence>
<keyword evidence="1" id="KW-0245">EGF-like domain</keyword>
<evidence type="ECO:0000256" key="5">
    <source>
        <dbReference type="ARBA" id="ARBA00023180"/>
    </source>
</evidence>
<dbReference type="SUPFAM" id="SSF63825">
    <property type="entry name" value="YWTD domain"/>
    <property type="match status" value="1"/>
</dbReference>
<dbReference type="AlphaFoldDB" id="A0A6S7K2P2"/>
<keyword evidence="6" id="KW-0675">Receptor</keyword>
<dbReference type="Gene3D" id="2.120.10.30">
    <property type="entry name" value="TolB, C-terminal domain"/>
    <property type="match status" value="1"/>
</dbReference>
<dbReference type="EMBL" id="CACRXK020023334">
    <property type="protein sequence ID" value="CAB4037661.1"/>
    <property type="molecule type" value="Genomic_DNA"/>
</dbReference>
<dbReference type="GO" id="GO:0060070">
    <property type="term" value="P:canonical Wnt signaling pathway"/>
    <property type="evidence" value="ECO:0007669"/>
    <property type="project" value="TreeGrafter"/>
</dbReference>
<evidence type="ECO:0000313" key="7">
    <source>
        <dbReference type="Proteomes" id="UP001152795"/>
    </source>
</evidence>
<dbReference type="GO" id="GO:0005886">
    <property type="term" value="C:plasma membrane"/>
    <property type="evidence" value="ECO:0007669"/>
    <property type="project" value="TreeGrafter"/>
</dbReference>
<dbReference type="InterPro" id="IPR000033">
    <property type="entry name" value="LDLR_classB_rpt"/>
</dbReference>
<dbReference type="Pfam" id="PF00058">
    <property type="entry name" value="Ldl_recept_b"/>
    <property type="match status" value="2"/>
</dbReference>
<dbReference type="InterPro" id="IPR011042">
    <property type="entry name" value="6-blade_b-propeller_TolB-like"/>
</dbReference>
<dbReference type="SMART" id="SM00135">
    <property type="entry name" value="LY"/>
    <property type="match status" value="2"/>
</dbReference>
<keyword evidence="4" id="KW-1015">Disulfide bond</keyword>
<keyword evidence="3" id="KW-0677">Repeat</keyword>